<dbReference type="GO" id="GO:0003677">
    <property type="term" value="F:DNA binding"/>
    <property type="evidence" value="ECO:0007669"/>
    <property type="project" value="InterPro"/>
</dbReference>
<dbReference type="Pfam" id="PF03791">
    <property type="entry name" value="KNOX2"/>
    <property type="match status" value="1"/>
</dbReference>
<dbReference type="SMART" id="SM01256">
    <property type="entry name" value="KNOX2"/>
    <property type="match status" value="1"/>
</dbReference>
<dbReference type="STRING" id="3218.A0A2K1KDZ5"/>
<dbReference type="Pfam" id="PF03790">
    <property type="entry name" value="KNOX1"/>
    <property type="match status" value="1"/>
</dbReference>
<feature type="domain" description="KNOX2" evidence="4">
    <location>
        <begin position="427"/>
        <end position="484"/>
    </location>
</feature>
<proteinExistence type="predicted"/>
<accession>A0A2K1KDZ5</accession>
<evidence type="ECO:0000259" key="4">
    <source>
        <dbReference type="SMART" id="SM01256"/>
    </source>
</evidence>
<reference evidence="5 7" key="2">
    <citation type="journal article" date="2018" name="Plant J.">
        <title>The Physcomitrella patens chromosome-scale assembly reveals moss genome structure and evolution.</title>
        <authorList>
            <person name="Lang D."/>
            <person name="Ullrich K.K."/>
            <person name="Murat F."/>
            <person name="Fuchs J."/>
            <person name="Jenkins J."/>
            <person name="Haas F.B."/>
            <person name="Piednoel M."/>
            <person name="Gundlach H."/>
            <person name="Van Bel M."/>
            <person name="Meyberg R."/>
            <person name="Vives C."/>
            <person name="Morata J."/>
            <person name="Symeonidi A."/>
            <person name="Hiss M."/>
            <person name="Muchero W."/>
            <person name="Kamisugi Y."/>
            <person name="Saleh O."/>
            <person name="Blanc G."/>
            <person name="Decker E.L."/>
            <person name="van Gessel N."/>
            <person name="Grimwood J."/>
            <person name="Hayes R.D."/>
            <person name="Graham S.W."/>
            <person name="Gunter L.E."/>
            <person name="McDaniel S.F."/>
            <person name="Hoernstein S.N.W."/>
            <person name="Larsson A."/>
            <person name="Li F.W."/>
            <person name="Perroud P.F."/>
            <person name="Phillips J."/>
            <person name="Ranjan P."/>
            <person name="Rokshar D.S."/>
            <person name="Rothfels C.J."/>
            <person name="Schneider L."/>
            <person name="Shu S."/>
            <person name="Stevenson D.W."/>
            <person name="Thummler F."/>
            <person name="Tillich M."/>
            <person name="Villarreal Aguilar J.C."/>
            <person name="Widiez T."/>
            <person name="Wong G.K."/>
            <person name="Wymore A."/>
            <person name="Zhang Y."/>
            <person name="Zimmer A.D."/>
            <person name="Quatrano R.S."/>
            <person name="Mayer K.F.X."/>
            <person name="Goodstein D."/>
            <person name="Casacuberta J.M."/>
            <person name="Vandepoele K."/>
            <person name="Reski R."/>
            <person name="Cuming A.C."/>
            <person name="Tuskan G.A."/>
            <person name="Maumus F."/>
            <person name="Salse J."/>
            <person name="Schmutz J."/>
            <person name="Rensing S.A."/>
        </authorList>
    </citation>
    <scope>NUCLEOTIDE SEQUENCE [LARGE SCALE GENOMIC DNA]</scope>
    <source>
        <strain evidence="6 7">cv. Gransden 2004</strain>
    </source>
</reference>
<keyword evidence="2" id="KW-0539">Nucleus</keyword>
<gene>
    <name evidence="5" type="ORF">PHYPA_008375</name>
</gene>
<sequence>MQPHCGVLDFAMNGTKLIDGLKGLSAGLASLSSDLSLLHRRRMLMSACDGNKTHRPLRFSELSFTVITNCDCITAHIFLWSVIPYHKLAKSDSSWFTVHRMHRVTVLQLASAVDFHILVKEALLSMTFDNDLSQDGSLQQFSELWGSSRFTQRQSSLGGDHAEHYLDPRNLRNQLDGAPLPKIEDEARKGKDHLRDSEDEDHHRHLLENEGSDTRACGPPTWLSSALLRQQADQSLDGTENCQSESEKWCPVCSANGRQSCVCNTRMHAGDGNATSFLNQNTYTHWLSMQGTGMHGPGHEHRPGPELDGKDNDFGVDRPQFRMATELNLSAAHGRDGQRFLELHPSLGGARYAGDYGRTDWDGARHKAEWEEIRNRALIVNHPLYPEMLMNHAACLRVGTPVDQLPSIEAQLAQAPNIIEKYRALHDQVDITEDEKVELDRFMTEYTALLGDFKDVLQHHVYTDVAEAMIGCWELEQALHALTGKLHTILS</sequence>
<dbReference type="SMART" id="SM01255">
    <property type="entry name" value="KNOX1"/>
    <property type="match status" value="1"/>
</dbReference>
<evidence type="ECO:0000259" key="3">
    <source>
        <dbReference type="SMART" id="SM01255"/>
    </source>
</evidence>
<comment type="subcellular location">
    <subcellularLocation>
        <location evidence="1">Nucleus</location>
    </subcellularLocation>
</comment>
<dbReference type="Gramene" id="Pp3c6_1550V3.2">
    <property type="protein sequence ID" value="Pp3c6_1550V3.2"/>
    <property type="gene ID" value="Pp3c6_1550"/>
</dbReference>
<dbReference type="Proteomes" id="UP000006727">
    <property type="component" value="Chromosome 6"/>
</dbReference>
<organism evidence="5">
    <name type="scientific">Physcomitrium patens</name>
    <name type="common">Spreading-leaved earth moss</name>
    <name type="synonym">Physcomitrella patens</name>
    <dbReference type="NCBI Taxonomy" id="3218"/>
    <lineage>
        <taxon>Eukaryota</taxon>
        <taxon>Viridiplantae</taxon>
        <taxon>Streptophyta</taxon>
        <taxon>Embryophyta</taxon>
        <taxon>Bryophyta</taxon>
        <taxon>Bryophytina</taxon>
        <taxon>Bryopsida</taxon>
        <taxon>Funariidae</taxon>
        <taxon>Funariales</taxon>
        <taxon>Funariaceae</taxon>
        <taxon>Physcomitrium</taxon>
    </lineage>
</organism>
<dbReference type="PaxDb" id="3218-PP1S77_59V6.1"/>
<name>A0A2K1KDZ5_PHYPA</name>
<evidence type="ECO:0000313" key="6">
    <source>
        <dbReference type="EnsemblPlants" id="Pp3c6_1550V3.1"/>
    </source>
</evidence>
<dbReference type="AlphaFoldDB" id="A0A2K1KDZ5"/>
<evidence type="ECO:0000313" key="5">
    <source>
        <dbReference type="EMBL" id="PNR52001.1"/>
    </source>
</evidence>
<dbReference type="InterPro" id="IPR005540">
    <property type="entry name" value="KNOX1"/>
</dbReference>
<feature type="domain" description="KNOX1" evidence="3">
    <location>
        <begin position="373"/>
        <end position="417"/>
    </location>
</feature>
<dbReference type="GO" id="GO:0005634">
    <property type="term" value="C:nucleus"/>
    <property type="evidence" value="ECO:0000318"/>
    <property type="project" value="GO_Central"/>
</dbReference>
<evidence type="ECO:0008006" key="8">
    <source>
        <dbReference type="Google" id="ProtNLM"/>
    </source>
</evidence>
<dbReference type="EnsemblPlants" id="Pp3c6_1550V3.2">
    <property type="protein sequence ID" value="Pp3c6_1550V3.2"/>
    <property type="gene ID" value="Pp3c6_1550"/>
</dbReference>
<protein>
    <recommendedName>
        <fullName evidence="8">KNOX2 domain-containing protein</fullName>
    </recommendedName>
</protein>
<dbReference type="Gramene" id="Pp3c6_1550V3.1">
    <property type="protein sequence ID" value="Pp3c6_1550V3.1"/>
    <property type="gene ID" value="Pp3c6_1550"/>
</dbReference>
<reference evidence="5 7" key="1">
    <citation type="journal article" date="2008" name="Science">
        <title>The Physcomitrella genome reveals evolutionary insights into the conquest of land by plants.</title>
        <authorList>
            <person name="Rensing S."/>
            <person name="Lang D."/>
            <person name="Zimmer A."/>
            <person name="Terry A."/>
            <person name="Salamov A."/>
            <person name="Shapiro H."/>
            <person name="Nishiyama T."/>
            <person name="Perroud P.-F."/>
            <person name="Lindquist E."/>
            <person name="Kamisugi Y."/>
            <person name="Tanahashi T."/>
            <person name="Sakakibara K."/>
            <person name="Fujita T."/>
            <person name="Oishi K."/>
            <person name="Shin-I T."/>
            <person name="Kuroki Y."/>
            <person name="Toyoda A."/>
            <person name="Suzuki Y."/>
            <person name="Hashimoto A."/>
            <person name="Yamaguchi K."/>
            <person name="Sugano A."/>
            <person name="Kohara Y."/>
            <person name="Fujiyama A."/>
            <person name="Anterola A."/>
            <person name="Aoki S."/>
            <person name="Ashton N."/>
            <person name="Barbazuk W.B."/>
            <person name="Barker E."/>
            <person name="Bennetzen J."/>
            <person name="Bezanilla M."/>
            <person name="Blankenship R."/>
            <person name="Cho S.H."/>
            <person name="Dutcher S."/>
            <person name="Estelle M."/>
            <person name="Fawcett J.A."/>
            <person name="Gundlach H."/>
            <person name="Hanada K."/>
            <person name="Heyl A."/>
            <person name="Hicks K.A."/>
            <person name="Hugh J."/>
            <person name="Lohr M."/>
            <person name="Mayer K."/>
            <person name="Melkozernov A."/>
            <person name="Murata T."/>
            <person name="Nelson D."/>
            <person name="Pils B."/>
            <person name="Prigge M."/>
            <person name="Reiss B."/>
            <person name="Renner T."/>
            <person name="Rombauts S."/>
            <person name="Rushton P."/>
            <person name="Sanderfoot A."/>
            <person name="Schween G."/>
            <person name="Shiu S.-H."/>
            <person name="Stueber K."/>
            <person name="Theodoulou F.L."/>
            <person name="Tu H."/>
            <person name="Van de Peer Y."/>
            <person name="Verrier P.J."/>
            <person name="Waters E."/>
            <person name="Wood A."/>
            <person name="Yang L."/>
            <person name="Cove D."/>
            <person name="Cuming A."/>
            <person name="Hasebe M."/>
            <person name="Lucas S."/>
            <person name="Mishler D.B."/>
            <person name="Reski R."/>
            <person name="Grigoriev I."/>
            <person name="Quatrano R.S."/>
            <person name="Boore J.L."/>
        </authorList>
    </citation>
    <scope>NUCLEOTIDE SEQUENCE [LARGE SCALE GENOMIC DNA]</scope>
    <source>
        <strain evidence="6 7">cv. Gransden 2004</strain>
    </source>
</reference>
<dbReference type="InParanoid" id="A0A2K1KDZ5"/>
<dbReference type="EnsemblPlants" id="Pp3c6_1550V3.1">
    <property type="protein sequence ID" value="Pp3c6_1550V3.1"/>
    <property type="gene ID" value="Pp3c6_1550"/>
</dbReference>
<dbReference type="InterPro" id="IPR005541">
    <property type="entry name" value="KNOX2"/>
</dbReference>
<keyword evidence="7" id="KW-1185">Reference proteome</keyword>
<evidence type="ECO:0000256" key="1">
    <source>
        <dbReference type="ARBA" id="ARBA00004123"/>
    </source>
</evidence>
<evidence type="ECO:0000256" key="2">
    <source>
        <dbReference type="ARBA" id="ARBA00023242"/>
    </source>
</evidence>
<reference evidence="6" key="3">
    <citation type="submission" date="2020-12" db="UniProtKB">
        <authorList>
            <consortium name="EnsemblPlants"/>
        </authorList>
    </citation>
    <scope>IDENTIFICATION</scope>
</reference>
<dbReference type="EMBL" id="ABEU02000006">
    <property type="protein sequence ID" value="PNR52001.1"/>
    <property type="molecule type" value="Genomic_DNA"/>
</dbReference>
<evidence type="ECO:0000313" key="7">
    <source>
        <dbReference type="Proteomes" id="UP000006727"/>
    </source>
</evidence>